<dbReference type="CDD" id="cd06661">
    <property type="entry name" value="GGCT_like"/>
    <property type="match status" value="1"/>
</dbReference>
<dbReference type="InterPro" id="IPR036568">
    <property type="entry name" value="GGCT-like_sf"/>
</dbReference>
<dbReference type="SUPFAM" id="SSF110857">
    <property type="entry name" value="Gamma-glutamyl cyclotransferase-like"/>
    <property type="match status" value="1"/>
</dbReference>
<evidence type="ECO:0000256" key="2">
    <source>
        <dbReference type="ARBA" id="ARBA00030602"/>
    </source>
</evidence>
<dbReference type="InterPro" id="IPR009288">
    <property type="entry name" value="AIG2-like_dom"/>
</dbReference>
<evidence type="ECO:0000313" key="5">
    <source>
        <dbReference type="Proteomes" id="UP001432062"/>
    </source>
</evidence>
<dbReference type="EMBL" id="CP109441">
    <property type="protein sequence ID" value="WUV47236.1"/>
    <property type="molecule type" value="Genomic_DNA"/>
</dbReference>
<protein>
    <recommendedName>
        <fullName evidence="2">Putative gamma-glutamylcyclotransferase</fullName>
    </recommendedName>
</protein>
<proteinExistence type="predicted"/>
<gene>
    <name evidence="4" type="ORF">OG563_03045</name>
</gene>
<dbReference type="Gene3D" id="3.10.490.10">
    <property type="entry name" value="Gamma-glutamyl cyclotransferase-like"/>
    <property type="match status" value="1"/>
</dbReference>
<dbReference type="InterPro" id="IPR013024">
    <property type="entry name" value="GGCT-like"/>
</dbReference>
<feature type="domain" description="Gamma-glutamylcyclotransferase AIG2-like" evidence="3">
    <location>
        <begin position="26"/>
        <end position="128"/>
    </location>
</feature>
<name>A0ABZ1YW04_9NOCA</name>
<dbReference type="Pfam" id="PF06094">
    <property type="entry name" value="GGACT"/>
    <property type="match status" value="1"/>
</dbReference>
<sequence>MDESGANVSTEPGQRLGRSIANGDQLFVYGTLQFPEVLVELIGRCPELVAAELTGWRAAALPGRVYPGLVPARGGIARGVVLSGLDTGEWAVLDAFEDDEYELRRVRPGPAMSVWTYVWTSVVAQDDWYAERFAAEHLGTFVARCAEWRRLL</sequence>
<evidence type="ECO:0000313" key="4">
    <source>
        <dbReference type="EMBL" id="WUV47236.1"/>
    </source>
</evidence>
<dbReference type="InterPro" id="IPR045038">
    <property type="entry name" value="AIG2-like"/>
</dbReference>
<dbReference type="PANTHER" id="PTHR31544">
    <property type="entry name" value="AIG2-LIKE PROTEIN D"/>
    <property type="match status" value="1"/>
</dbReference>
<dbReference type="RefSeq" id="WP_327100171.1">
    <property type="nucleotide sequence ID" value="NZ_CP109149.1"/>
</dbReference>
<keyword evidence="5" id="KW-1185">Reference proteome</keyword>
<evidence type="ECO:0000256" key="1">
    <source>
        <dbReference type="ARBA" id="ARBA00022679"/>
    </source>
</evidence>
<accession>A0ABZ1YW04</accession>
<keyword evidence="1" id="KW-0808">Transferase</keyword>
<organism evidence="4 5">
    <name type="scientific">Nocardia vinacea</name>
    <dbReference type="NCBI Taxonomy" id="96468"/>
    <lineage>
        <taxon>Bacteria</taxon>
        <taxon>Bacillati</taxon>
        <taxon>Actinomycetota</taxon>
        <taxon>Actinomycetes</taxon>
        <taxon>Mycobacteriales</taxon>
        <taxon>Nocardiaceae</taxon>
        <taxon>Nocardia</taxon>
    </lineage>
</organism>
<evidence type="ECO:0000259" key="3">
    <source>
        <dbReference type="Pfam" id="PF06094"/>
    </source>
</evidence>
<dbReference type="PANTHER" id="PTHR31544:SF2">
    <property type="entry name" value="AIG2-LIKE PROTEIN D"/>
    <property type="match status" value="1"/>
</dbReference>
<reference evidence="4" key="1">
    <citation type="submission" date="2022-10" db="EMBL/GenBank/DDBJ databases">
        <title>The complete genomes of actinobacterial strains from the NBC collection.</title>
        <authorList>
            <person name="Joergensen T.S."/>
            <person name="Alvarez Arevalo M."/>
            <person name="Sterndorff E.B."/>
            <person name="Faurdal D."/>
            <person name="Vuksanovic O."/>
            <person name="Mourched A.-S."/>
            <person name="Charusanti P."/>
            <person name="Shaw S."/>
            <person name="Blin K."/>
            <person name="Weber T."/>
        </authorList>
    </citation>
    <scope>NUCLEOTIDE SEQUENCE</scope>
    <source>
        <strain evidence="4">NBC_01482</strain>
    </source>
</reference>
<dbReference type="Proteomes" id="UP001432062">
    <property type="component" value="Chromosome"/>
</dbReference>